<dbReference type="EMBL" id="CADCVI010000055">
    <property type="protein sequence ID" value="CAA9461269.1"/>
    <property type="molecule type" value="Genomic_DNA"/>
</dbReference>
<reference evidence="1" key="1">
    <citation type="submission" date="2020-02" db="EMBL/GenBank/DDBJ databases">
        <authorList>
            <person name="Meier V. D."/>
        </authorList>
    </citation>
    <scope>NUCLEOTIDE SEQUENCE</scope>
    <source>
        <strain evidence="1">AVDCRST_MAG25</strain>
    </source>
</reference>
<organism evidence="1">
    <name type="scientific">uncultured Rubrobacteraceae bacterium</name>
    <dbReference type="NCBI Taxonomy" id="349277"/>
    <lineage>
        <taxon>Bacteria</taxon>
        <taxon>Bacillati</taxon>
        <taxon>Actinomycetota</taxon>
        <taxon>Rubrobacteria</taxon>
        <taxon>Rubrobacterales</taxon>
        <taxon>Rubrobacteraceae</taxon>
        <taxon>environmental samples</taxon>
    </lineage>
</organism>
<evidence type="ECO:0000313" key="1">
    <source>
        <dbReference type="EMBL" id="CAA9461269.1"/>
    </source>
</evidence>
<gene>
    <name evidence="1" type="ORF">AVDCRST_MAG25-893</name>
</gene>
<sequence length="67" mass="7222">MSPGNASVTRDVKPTIRATVRDNLTDLQKANAKLYVNRTVAAGGTITFRTSYAATSTSSLILTRQHI</sequence>
<accession>A0A6J4R196</accession>
<protein>
    <submittedName>
        <fullName evidence="1">Uncharacterized protein</fullName>
    </submittedName>
</protein>
<proteinExistence type="predicted"/>
<name>A0A6J4R196_9ACTN</name>
<dbReference type="AlphaFoldDB" id="A0A6J4R196"/>